<protein>
    <submittedName>
        <fullName evidence="2">Uncharacterized protein</fullName>
    </submittedName>
</protein>
<feature type="region of interest" description="Disordered" evidence="1">
    <location>
        <begin position="45"/>
        <end position="70"/>
    </location>
</feature>
<organism evidence="2 3">
    <name type="scientific">Natronomonas aquatica</name>
    <dbReference type="NCBI Taxonomy" id="2841590"/>
    <lineage>
        <taxon>Archaea</taxon>
        <taxon>Methanobacteriati</taxon>
        <taxon>Methanobacteriota</taxon>
        <taxon>Stenosarchaea group</taxon>
        <taxon>Halobacteria</taxon>
        <taxon>Halobacteriales</taxon>
        <taxon>Natronomonadaceae</taxon>
        <taxon>Natronomonas</taxon>
    </lineage>
</organism>
<evidence type="ECO:0000256" key="1">
    <source>
        <dbReference type="SAM" id="MobiDB-lite"/>
    </source>
</evidence>
<evidence type="ECO:0000313" key="2">
    <source>
        <dbReference type="EMBL" id="MCQ4332623.1"/>
    </source>
</evidence>
<dbReference type="EMBL" id="JAHLKM010000003">
    <property type="protein sequence ID" value="MCQ4332623.1"/>
    <property type="molecule type" value="Genomic_DNA"/>
</dbReference>
<dbReference type="AlphaFoldDB" id="A0A9R1D5R9"/>
<evidence type="ECO:0000313" key="3">
    <source>
        <dbReference type="Proteomes" id="UP001139494"/>
    </source>
</evidence>
<gene>
    <name evidence="2" type="ORF">KM295_03785</name>
</gene>
<keyword evidence="3" id="KW-1185">Reference proteome</keyword>
<accession>A0A9R1D5R9</accession>
<proteinExistence type="predicted"/>
<reference evidence="2" key="1">
    <citation type="journal article" date="2023" name="Front. Microbiol.">
        <title>Genomic-based phylogenetic and metabolic analyses of the genus Natronomonas, and description of Natronomonas aquatica sp. nov.</title>
        <authorList>
            <person name="Garcia-Roldan A."/>
            <person name="Duran-Viseras A."/>
            <person name="de la Haba R.R."/>
            <person name="Corral P."/>
            <person name="Sanchez-Porro C."/>
            <person name="Ventosa A."/>
        </authorList>
    </citation>
    <scope>NUCLEOTIDE SEQUENCE</scope>
    <source>
        <strain evidence="2">F2-12</strain>
    </source>
</reference>
<dbReference type="RefSeq" id="WP_256028561.1">
    <property type="nucleotide sequence ID" value="NZ_JAHLKM010000003.1"/>
</dbReference>
<sequence length="70" mass="7196">MIDDPDVREAVSLYVRGAASEAEAAELAGIPRSQLRYYARTCGVVAPPGPGSGSESGSRDEDSDPPSSGN</sequence>
<dbReference type="Proteomes" id="UP001139494">
    <property type="component" value="Unassembled WGS sequence"/>
</dbReference>
<comment type="caution">
    <text evidence="2">The sequence shown here is derived from an EMBL/GenBank/DDBJ whole genome shotgun (WGS) entry which is preliminary data.</text>
</comment>
<name>A0A9R1D5R9_9EURY</name>